<keyword evidence="1" id="KW-0812">Transmembrane</keyword>
<dbReference type="Proteomes" id="UP000242180">
    <property type="component" value="Unassembled WGS sequence"/>
</dbReference>
<feature type="transmembrane region" description="Helical" evidence="1">
    <location>
        <begin position="58"/>
        <end position="78"/>
    </location>
</feature>
<keyword evidence="3" id="KW-1185">Reference proteome</keyword>
<evidence type="ECO:0000313" key="3">
    <source>
        <dbReference type="Proteomes" id="UP000242180"/>
    </source>
</evidence>
<dbReference type="InParanoid" id="A0A1X2HD80"/>
<reference evidence="2 3" key="1">
    <citation type="submission" date="2016-07" db="EMBL/GenBank/DDBJ databases">
        <title>Pervasive Adenine N6-methylation of Active Genes in Fungi.</title>
        <authorList>
            <consortium name="DOE Joint Genome Institute"/>
            <person name="Mondo S.J."/>
            <person name="Dannebaum R.O."/>
            <person name="Kuo R.C."/>
            <person name="Labutti K."/>
            <person name="Haridas S."/>
            <person name="Kuo A."/>
            <person name="Salamov A."/>
            <person name="Ahrendt S.R."/>
            <person name="Lipzen A."/>
            <person name="Sullivan W."/>
            <person name="Andreopoulos W.B."/>
            <person name="Clum A."/>
            <person name="Lindquist E."/>
            <person name="Daum C."/>
            <person name="Ramamoorthy G.K."/>
            <person name="Gryganskyi A."/>
            <person name="Culley D."/>
            <person name="Magnuson J.K."/>
            <person name="James T.Y."/>
            <person name="O'Malley M.A."/>
            <person name="Stajich J.E."/>
            <person name="Spatafora J.W."/>
            <person name="Visel A."/>
            <person name="Grigoriev I.V."/>
        </authorList>
    </citation>
    <scope>NUCLEOTIDE SEQUENCE [LARGE SCALE GENOMIC DNA]</scope>
    <source>
        <strain evidence="2 3">NRRL 2496</strain>
    </source>
</reference>
<organism evidence="2 3">
    <name type="scientific">Syncephalastrum racemosum</name>
    <name type="common">Filamentous fungus</name>
    <dbReference type="NCBI Taxonomy" id="13706"/>
    <lineage>
        <taxon>Eukaryota</taxon>
        <taxon>Fungi</taxon>
        <taxon>Fungi incertae sedis</taxon>
        <taxon>Mucoromycota</taxon>
        <taxon>Mucoromycotina</taxon>
        <taxon>Mucoromycetes</taxon>
        <taxon>Mucorales</taxon>
        <taxon>Syncephalastraceae</taxon>
        <taxon>Syncephalastrum</taxon>
    </lineage>
</organism>
<dbReference type="AlphaFoldDB" id="A0A1X2HD80"/>
<evidence type="ECO:0000313" key="2">
    <source>
        <dbReference type="EMBL" id="ORY96765.1"/>
    </source>
</evidence>
<dbReference type="EMBL" id="MCGN01000005">
    <property type="protein sequence ID" value="ORY96765.1"/>
    <property type="molecule type" value="Genomic_DNA"/>
</dbReference>
<proteinExistence type="predicted"/>
<gene>
    <name evidence="2" type="ORF">BCR43DRAFT_492233</name>
</gene>
<accession>A0A1X2HD80</accession>
<evidence type="ECO:0000256" key="1">
    <source>
        <dbReference type="SAM" id="Phobius"/>
    </source>
</evidence>
<comment type="caution">
    <text evidence="2">The sequence shown here is derived from an EMBL/GenBank/DDBJ whole genome shotgun (WGS) entry which is preliminary data.</text>
</comment>
<sequence length="84" mass="10199">MYTAKTRKLAPFWMFSLGYKFWTSVLEDLLFRQKRYEAFAEFETKRNIPRTETNVIRCLYWSVILFTSLLCTLIHNFGDELRMT</sequence>
<keyword evidence="1" id="KW-0472">Membrane</keyword>
<protein>
    <submittedName>
        <fullName evidence="2">Uncharacterized protein</fullName>
    </submittedName>
</protein>
<keyword evidence="1" id="KW-1133">Transmembrane helix</keyword>
<name>A0A1X2HD80_SYNRA</name>